<dbReference type="OrthoDB" id="1555129at2759"/>
<dbReference type="PaxDb" id="3880-AES98943"/>
<dbReference type="Proteomes" id="UP000265566">
    <property type="component" value="Chromosome 5"/>
</dbReference>
<organism evidence="2 5">
    <name type="scientific">Medicago truncatula</name>
    <name type="common">Barrel medic</name>
    <name type="synonym">Medicago tribuloides</name>
    <dbReference type="NCBI Taxonomy" id="3880"/>
    <lineage>
        <taxon>Eukaryota</taxon>
        <taxon>Viridiplantae</taxon>
        <taxon>Streptophyta</taxon>
        <taxon>Embryophyta</taxon>
        <taxon>Tracheophyta</taxon>
        <taxon>Spermatophyta</taxon>
        <taxon>Magnoliopsida</taxon>
        <taxon>eudicotyledons</taxon>
        <taxon>Gunneridae</taxon>
        <taxon>Pentapetalae</taxon>
        <taxon>rosids</taxon>
        <taxon>fabids</taxon>
        <taxon>Fabales</taxon>
        <taxon>Fabaceae</taxon>
        <taxon>Papilionoideae</taxon>
        <taxon>50 kb inversion clade</taxon>
        <taxon>NPAAA clade</taxon>
        <taxon>Hologalegina</taxon>
        <taxon>IRL clade</taxon>
        <taxon>Trifolieae</taxon>
        <taxon>Medicago</taxon>
    </lineage>
</organism>
<accession>G7KFL2</accession>
<dbReference type="EMBL" id="CM001221">
    <property type="protein sequence ID" value="AES98943.1"/>
    <property type="molecule type" value="Genomic_DNA"/>
</dbReference>
<evidence type="ECO:0000313" key="3">
    <source>
        <dbReference type="EMBL" id="RHN56712.1"/>
    </source>
</evidence>
<evidence type="ECO:0000313" key="4">
    <source>
        <dbReference type="EnsemblPlants" id="AES98943"/>
    </source>
</evidence>
<sequence length="341" mass="39254">MFRTNFIYIPHSYYDDTTLILQEIVETPLKCYIHSLSGERFENRLKFHMPNPFQVENPLLYILESGSANGTLCLCEPPDELVLWNPSTDELNVVTSSSMVSMPPYRDPYPALHGFGYDHVRDDYKIIRCIHFFPLEDEDLFRLNLLKEDVQRDEISYAPVWEIYSLRCNTWEELHVDIPPLCFSGLLYTDGICHWLSRNNAQYYMVSFDLSNHVFFTTFTPLEIPTDIDPNLDFGDVMKQLVMLNGSIALISWYEYTATFHISVLGELGVSESWTKLFIIGPLSDLLTYPIGAGSNGDIFFKAGDGKLVFDLRTQMIEELDGVEKAYSEIIIYKKNGGIDH</sequence>
<dbReference type="EnsemblPlants" id="AES98943">
    <property type="protein sequence ID" value="AES98943"/>
    <property type="gene ID" value="MTR_5g074800"/>
</dbReference>
<gene>
    <name evidence="4" type="primary">11416986</name>
    <name evidence="2" type="ordered locus">MTR_5g074800</name>
    <name evidence="3" type="ORF">MtrunA17_Chr5g0432371</name>
</gene>
<name>G7KFL2_MEDTR</name>
<reference evidence="2 5" key="1">
    <citation type="journal article" date="2011" name="Nature">
        <title>The Medicago genome provides insight into the evolution of rhizobial symbioses.</title>
        <authorList>
            <person name="Young N.D."/>
            <person name="Debelle F."/>
            <person name="Oldroyd G.E."/>
            <person name="Geurts R."/>
            <person name="Cannon S.B."/>
            <person name="Udvardi M.K."/>
            <person name="Benedito V.A."/>
            <person name="Mayer K.F."/>
            <person name="Gouzy J."/>
            <person name="Schoof H."/>
            <person name="Van de Peer Y."/>
            <person name="Proost S."/>
            <person name="Cook D.R."/>
            <person name="Meyers B.C."/>
            <person name="Spannagl M."/>
            <person name="Cheung F."/>
            <person name="De Mita S."/>
            <person name="Krishnakumar V."/>
            <person name="Gundlach H."/>
            <person name="Zhou S."/>
            <person name="Mudge J."/>
            <person name="Bharti A.K."/>
            <person name="Murray J.D."/>
            <person name="Naoumkina M.A."/>
            <person name="Rosen B."/>
            <person name="Silverstein K.A."/>
            <person name="Tang H."/>
            <person name="Rombauts S."/>
            <person name="Zhao P.X."/>
            <person name="Zhou P."/>
            <person name="Barbe V."/>
            <person name="Bardou P."/>
            <person name="Bechner M."/>
            <person name="Bellec A."/>
            <person name="Berger A."/>
            <person name="Berges H."/>
            <person name="Bidwell S."/>
            <person name="Bisseling T."/>
            <person name="Choisne N."/>
            <person name="Couloux A."/>
            <person name="Denny R."/>
            <person name="Deshpande S."/>
            <person name="Dai X."/>
            <person name="Doyle J.J."/>
            <person name="Dudez A.M."/>
            <person name="Farmer A.D."/>
            <person name="Fouteau S."/>
            <person name="Franken C."/>
            <person name="Gibelin C."/>
            <person name="Gish J."/>
            <person name="Goldstein S."/>
            <person name="Gonzalez A.J."/>
            <person name="Green P.J."/>
            <person name="Hallab A."/>
            <person name="Hartog M."/>
            <person name="Hua A."/>
            <person name="Humphray S.J."/>
            <person name="Jeong D.H."/>
            <person name="Jing Y."/>
            <person name="Jocker A."/>
            <person name="Kenton S.M."/>
            <person name="Kim D.J."/>
            <person name="Klee K."/>
            <person name="Lai H."/>
            <person name="Lang C."/>
            <person name="Lin S."/>
            <person name="Macmil S.L."/>
            <person name="Magdelenat G."/>
            <person name="Matthews L."/>
            <person name="McCorrison J."/>
            <person name="Monaghan E.L."/>
            <person name="Mun J.H."/>
            <person name="Najar F.Z."/>
            <person name="Nicholson C."/>
            <person name="Noirot C."/>
            <person name="O'Bleness M."/>
            <person name="Paule C.R."/>
            <person name="Poulain J."/>
            <person name="Prion F."/>
            <person name="Qin B."/>
            <person name="Qu C."/>
            <person name="Retzel E.F."/>
            <person name="Riddle C."/>
            <person name="Sallet E."/>
            <person name="Samain S."/>
            <person name="Samson N."/>
            <person name="Sanders I."/>
            <person name="Saurat O."/>
            <person name="Scarpelli C."/>
            <person name="Schiex T."/>
            <person name="Segurens B."/>
            <person name="Severin A.J."/>
            <person name="Sherrier D.J."/>
            <person name="Shi R."/>
            <person name="Sims S."/>
            <person name="Singer S.R."/>
            <person name="Sinharoy S."/>
            <person name="Sterck L."/>
            <person name="Viollet A."/>
            <person name="Wang B.B."/>
            <person name="Wang K."/>
            <person name="Wang M."/>
            <person name="Wang X."/>
            <person name="Warfsmann J."/>
            <person name="Weissenbach J."/>
            <person name="White D.D."/>
            <person name="White J.D."/>
            <person name="Wiley G.B."/>
            <person name="Wincker P."/>
            <person name="Xing Y."/>
            <person name="Yang L."/>
            <person name="Yao Z."/>
            <person name="Ying F."/>
            <person name="Zhai J."/>
            <person name="Zhou L."/>
            <person name="Zuber A."/>
            <person name="Denarie J."/>
            <person name="Dixon R.A."/>
            <person name="May G.D."/>
            <person name="Schwartz D.C."/>
            <person name="Rogers J."/>
            <person name="Quetier F."/>
            <person name="Town C.D."/>
            <person name="Roe B.A."/>
        </authorList>
    </citation>
    <scope>NUCLEOTIDE SEQUENCE [LARGE SCALE GENOMIC DNA]</scope>
    <source>
        <strain evidence="2">A17</strain>
        <strain evidence="4 5">cv. Jemalong A17</strain>
    </source>
</reference>
<dbReference type="Pfam" id="PF07734">
    <property type="entry name" value="FBA_1"/>
    <property type="match status" value="1"/>
</dbReference>
<dbReference type="AlphaFoldDB" id="G7KFL2"/>
<dbReference type="InterPro" id="IPR050796">
    <property type="entry name" value="SCF_F-box_component"/>
</dbReference>
<dbReference type="InterPro" id="IPR006527">
    <property type="entry name" value="F-box-assoc_dom_typ1"/>
</dbReference>
<protein>
    <submittedName>
        <fullName evidence="2">F-box protein interaction domain protein</fullName>
    </submittedName>
    <submittedName>
        <fullName evidence="3">Putative F-box associated interaction domain-containing protein</fullName>
    </submittedName>
</protein>
<dbReference type="HOGENOM" id="CLU_027176_5_0_1"/>
<dbReference type="Proteomes" id="UP000002051">
    <property type="component" value="Chromosome 5"/>
</dbReference>
<keyword evidence="5" id="KW-1185">Reference proteome</keyword>
<feature type="domain" description="F-box associated beta-propeller type 1" evidence="1">
    <location>
        <begin position="68"/>
        <end position="299"/>
    </location>
</feature>
<dbReference type="NCBIfam" id="TIGR01640">
    <property type="entry name" value="F_box_assoc_1"/>
    <property type="match status" value="1"/>
</dbReference>
<dbReference type="KEGG" id="mtr:11416986"/>
<reference evidence="4" key="3">
    <citation type="submission" date="2015-04" db="UniProtKB">
        <authorList>
            <consortium name="EnsemblPlants"/>
        </authorList>
    </citation>
    <scope>IDENTIFICATION</scope>
    <source>
        <strain evidence="4">cv. Jemalong A17</strain>
    </source>
</reference>
<evidence type="ECO:0000313" key="2">
    <source>
        <dbReference type="EMBL" id="AES98943.1"/>
    </source>
</evidence>
<reference evidence="2 5" key="2">
    <citation type="journal article" date="2014" name="BMC Genomics">
        <title>An improved genome release (version Mt4.0) for the model legume Medicago truncatula.</title>
        <authorList>
            <person name="Tang H."/>
            <person name="Krishnakumar V."/>
            <person name="Bidwell S."/>
            <person name="Rosen B."/>
            <person name="Chan A."/>
            <person name="Zhou S."/>
            <person name="Gentzbittel L."/>
            <person name="Childs K.L."/>
            <person name="Yandell M."/>
            <person name="Gundlach H."/>
            <person name="Mayer K.F."/>
            <person name="Schwartz D.C."/>
            <person name="Town C.D."/>
        </authorList>
    </citation>
    <scope>GENOME REANNOTATION</scope>
    <source>
        <strain evidence="4 5">cv. Jemalong A17</strain>
    </source>
</reference>
<dbReference type="PANTHER" id="PTHR31672">
    <property type="entry name" value="BNACNNG10540D PROTEIN"/>
    <property type="match status" value="1"/>
</dbReference>
<dbReference type="EMBL" id="PSQE01000005">
    <property type="protein sequence ID" value="RHN56712.1"/>
    <property type="molecule type" value="Genomic_DNA"/>
</dbReference>
<evidence type="ECO:0000259" key="1">
    <source>
        <dbReference type="Pfam" id="PF07734"/>
    </source>
</evidence>
<proteinExistence type="predicted"/>
<dbReference type="PANTHER" id="PTHR31672:SF13">
    <property type="entry name" value="F-BOX PROTEIN CPR30-LIKE"/>
    <property type="match status" value="1"/>
</dbReference>
<evidence type="ECO:0000313" key="5">
    <source>
        <dbReference type="Proteomes" id="UP000002051"/>
    </source>
</evidence>
<dbReference type="InterPro" id="IPR017451">
    <property type="entry name" value="F-box-assoc_interact_dom"/>
</dbReference>
<dbReference type="Gramene" id="rna32150">
    <property type="protein sequence ID" value="RHN56712.1"/>
    <property type="gene ID" value="gene32150"/>
</dbReference>
<reference evidence="3" key="4">
    <citation type="journal article" date="2018" name="Nat. Plants">
        <title>Whole-genome landscape of Medicago truncatula symbiotic genes.</title>
        <authorList>
            <person name="Pecrix Y."/>
            <person name="Gamas P."/>
            <person name="Carrere S."/>
        </authorList>
    </citation>
    <scope>NUCLEOTIDE SEQUENCE</scope>
    <source>
        <tissue evidence="3">Leaves</tissue>
    </source>
</reference>